<evidence type="ECO:0000256" key="3">
    <source>
        <dbReference type="ARBA" id="ARBA00010345"/>
    </source>
</evidence>
<keyword evidence="5 11" id="KW-0337">GPI-anchor biosynthesis</keyword>
<evidence type="ECO:0000256" key="9">
    <source>
        <dbReference type="ARBA" id="ARBA00023136"/>
    </source>
</evidence>
<evidence type="ECO:0000256" key="4">
    <source>
        <dbReference type="ARBA" id="ARBA00020410"/>
    </source>
</evidence>
<sequence>MVLTVLSSIDPPHGFHRTIRTSITLRDQDRDAEWIHLVEAKEEKETPCSLHLYYELPLLVFVDPYELANYQHLYTFELRGNANLELPVAAMGSNGTSLILKLNPKLVSLGPHSHVDVIDIKVPIHLRYGEISDSTSHRSAEMAWPEVFLSCGLDVPTPDSMSLTSYNLSEEIMSSSFDGRALFRPSQPFPANQTTRSAVITAPTGQSADMAQVRLGTALTMMGMFWYMVYIACLTARRLRLGVEFGFGKRLGSKVE</sequence>
<gene>
    <name evidence="12" type="ORF">F5878DRAFT_72530</name>
</gene>
<evidence type="ECO:0000256" key="2">
    <source>
        <dbReference type="ARBA" id="ARBA00004687"/>
    </source>
</evidence>
<comment type="pathway">
    <text evidence="2 11">Glycolipid biosynthesis; glycosylphosphatidylinositol-anchor biosynthesis.</text>
</comment>
<dbReference type="PANTHER" id="PTHR28533">
    <property type="entry name" value="PROTEIN PBN1"/>
    <property type="match status" value="1"/>
</dbReference>
<keyword evidence="6 11" id="KW-0812">Transmembrane</keyword>
<evidence type="ECO:0000313" key="12">
    <source>
        <dbReference type="EMBL" id="KAJ3840352.1"/>
    </source>
</evidence>
<keyword evidence="13" id="KW-1185">Reference proteome</keyword>
<dbReference type="SMART" id="SM00780">
    <property type="entry name" value="PIG-X"/>
    <property type="match status" value="1"/>
</dbReference>
<dbReference type="InterPro" id="IPR013233">
    <property type="entry name" value="PIG-X/PBN1"/>
</dbReference>
<name>A0AA38PCF1_9AGAR</name>
<keyword evidence="8 11" id="KW-1133">Transmembrane helix</keyword>
<dbReference type="GO" id="GO:1990529">
    <property type="term" value="C:glycosylphosphatidylinositol-mannosyltransferase I complex"/>
    <property type="evidence" value="ECO:0007669"/>
    <property type="project" value="TreeGrafter"/>
</dbReference>
<evidence type="ECO:0000256" key="5">
    <source>
        <dbReference type="ARBA" id="ARBA00022502"/>
    </source>
</evidence>
<comment type="similarity">
    <text evidence="3 11">Belongs to the PIGX family.</text>
</comment>
<keyword evidence="9 11" id="KW-0472">Membrane</keyword>
<organism evidence="12 13">
    <name type="scientific">Lentinula raphanica</name>
    <dbReference type="NCBI Taxonomy" id="153919"/>
    <lineage>
        <taxon>Eukaryota</taxon>
        <taxon>Fungi</taxon>
        <taxon>Dikarya</taxon>
        <taxon>Basidiomycota</taxon>
        <taxon>Agaricomycotina</taxon>
        <taxon>Agaricomycetes</taxon>
        <taxon>Agaricomycetidae</taxon>
        <taxon>Agaricales</taxon>
        <taxon>Marasmiineae</taxon>
        <taxon>Omphalotaceae</taxon>
        <taxon>Lentinula</taxon>
    </lineage>
</organism>
<dbReference type="GO" id="GO:0006506">
    <property type="term" value="P:GPI anchor biosynthetic process"/>
    <property type="evidence" value="ECO:0007669"/>
    <property type="project" value="UniProtKB-KW"/>
</dbReference>
<accession>A0AA38PCF1</accession>
<evidence type="ECO:0000313" key="13">
    <source>
        <dbReference type="Proteomes" id="UP001163846"/>
    </source>
</evidence>
<protein>
    <recommendedName>
        <fullName evidence="4 11">Protein PBN1</fullName>
    </recommendedName>
</protein>
<comment type="subcellular location">
    <subcellularLocation>
        <location evidence="11">Endoplasmic reticulum membrane</location>
        <topology evidence="11">Single-pass membrane protein</topology>
    </subcellularLocation>
    <subcellularLocation>
        <location evidence="1">Endoplasmic reticulum membrane</location>
        <topology evidence="1">Single-pass type III membrane protein</topology>
    </subcellularLocation>
</comment>
<dbReference type="AlphaFoldDB" id="A0AA38PCF1"/>
<evidence type="ECO:0000256" key="6">
    <source>
        <dbReference type="ARBA" id="ARBA00022692"/>
    </source>
</evidence>
<comment type="function">
    <text evidence="11">Required for proper folding and/or the stability of a subset of proteins in the endoplasmic reticulum. Component of glycosylphosphatidylinositol-mannosyltransferase 1 which transfers the first of the 4 mannoses in the GPI-anchor precursors during GPI-anchor biosynthesis. Probably acts by stabilizing the mannosyltransferase GPI14.</text>
</comment>
<comment type="caution">
    <text evidence="12">The sequence shown here is derived from an EMBL/GenBank/DDBJ whole genome shotgun (WGS) entry which is preliminary data.</text>
</comment>
<evidence type="ECO:0000256" key="10">
    <source>
        <dbReference type="ARBA" id="ARBA00023180"/>
    </source>
</evidence>
<reference evidence="12" key="1">
    <citation type="submission" date="2022-08" db="EMBL/GenBank/DDBJ databases">
        <authorList>
            <consortium name="DOE Joint Genome Institute"/>
            <person name="Min B."/>
            <person name="Riley R."/>
            <person name="Sierra-Patev S."/>
            <person name="Naranjo-Ortiz M."/>
            <person name="Looney B."/>
            <person name="Konkel Z."/>
            <person name="Slot J.C."/>
            <person name="Sakamoto Y."/>
            <person name="Steenwyk J.L."/>
            <person name="Rokas A."/>
            <person name="Carro J."/>
            <person name="Camarero S."/>
            <person name="Ferreira P."/>
            <person name="Molpeceres G."/>
            <person name="Ruiz-Duenas F.J."/>
            <person name="Serrano A."/>
            <person name="Henrissat B."/>
            <person name="Drula E."/>
            <person name="Hughes K.W."/>
            <person name="Mata J.L."/>
            <person name="Ishikawa N.K."/>
            <person name="Vargas-Isla R."/>
            <person name="Ushijima S."/>
            <person name="Smith C.A."/>
            <person name="Ahrendt S."/>
            <person name="Andreopoulos W."/>
            <person name="He G."/>
            <person name="Labutti K."/>
            <person name="Lipzen A."/>
            <person name="Ng V."/>
            <person name="Sandor L."/>
            <person name="Barry K."/>
            <person name="Martinez A.T."/>
            <person name="Xiao Y."/>
            <person name="Gibbons J.G."/>
            <person name="Terashima K."/>
            <person name="Hibbett D.S."/>
            <person name="Grigoriev I.V."/>
        </authorList>
    </citation>
    <scope>NUCLEOTIDE SEQUENCE</scope>
    <source>
        <strain evidence="12">TFB9207</strain>
    </source>
</reference>
<keyword evidence="7 11" id="KW-0256">Endoplasmic reticulum</keyword>
<evidence type="ECO:0000256" key="11">
    <source>
        <dbReference type="RuleBase" id="RU366056"/>
    </source>
</evidence>
<evidence type="ECO:0000256" key="1">
    <source>
        <dbReference type="ARBA" id="ARBA00004643"/>
    </source>
</evidence>
<evidence type="ECO:0000256" key="8">
    <source>
        <dbReference type="ARBA" id="ARBA00022989"/>
    </source>
</evidence>
<dbReference type="GO" id="GO:0000030">
    <property type="term" value="F:mannosyltransferase activity"/>
    <property type="evidence" value="ECO:0007669"/>
    <property type="project" value="TreeGrafter"/>
</dbReference>
<feature type="transmembrane region" description="Helical" evidence="11">
    <location>
        <begin position="215"/>
        <end position="236"/>
    </location>
</feature>
<dbReference type="Pfam" id="PF08320">
    <property type="entry name" value="PIG-X"/>
    <property type="match status" value="1"/>
</dbReference>
<keyword evidence="10" id="KW-0325">Glycoprotein</keyword>
<dbReference type="Proteomes" id="UP001163846">
    <property type="component" value="Unassembled WGS sequence"/>
</dbReference>
<dbReference type="EMBL" id="MU806082">
    <property type="protein sequence ID" value="KAJ3840352.1"/>
    <property type="molecule type" value="Genomic_DNA"/>
</dbReference>
<dbReference type="InterPro" id="IPR042322">
    <property type="entry name" value="Pbn1"/>
</dbReference>
<evidence type="ECO:0000256" key="7">
    <source>
        <dbReference type="ARBA" id="ARBA00022824"/>
    </source>
</evidence>
<dbReference type="GO" id="GO:0005789">
    <property type="term" value="C:endoplasmic reticulum membrane"/>
    <property type="evidence" value="ECO:0007669"/>
    <property type="project" value="UniProtKB-SubCell"/>
</dbReference>
<dbReference type="PANTHER" id="PTHR28533:SF1">
    <property type="entry name" value="PROTEIN PBN1"/>
    <property type="match status" value="1"/>
</dbReference>
<proteinExistence type="inferred from homology"/>